<name>A0A6I1MLU4_9CLOT</name>
<dbReference type="Gene3D" id="2.60.40.1430">
    <property type="entry name" value="Perfringolysin, domain 4"/>
    <property type="match status" value="1"/>
</dbReference>
<gene>
    <name evidence="1" type="ORF">GBZ86_04845</name>
</gene>
<evidence type="ECO:0000313" key="1">
    <source>
        <dbReference type="EMBL" id="MPQ43087.1"/>
    </source>
</evidence>
<reference evidence="1 2" key="1">
    <citation type="submission" date="2019-10" db="EMBL/GenBank/DDBJ databases">
        <title>The Genome Sequence of Clostridium tarantellae Isolated from Fish Brain.</title>
        <authorList>
            <person name="Bano L."/>
            <person name="Kiel M."/>
            <person name="Sales G."/>
            <person name="Doxey A.C."/>
            <person name="Mansfield M.J."/>
            <person name="Schiavone M."/>
            <person name="Rossetto O."/>
            <person name="Pirazzini M."/>
            <person name="Dobrindt U."/>
            <person name="Montecucco C."/>
        </authorList>
    </citation>
    <scope>NUCLEOTIDE SEQUENCE [LARGE SCALE GENOMIC DNA]</scope>
    <source>
        <strain evidence="1 2">DSM 3997</strain>
    </source>
</reference>
<dbReference type="InterPro" id="IPR038700">
    <property type="entry name" value="Thiol_cytolys_C_sf"/>
</dbReference>
<sequence>MIQNNSSVENIGFVQISNMGGFVAAFKLVYTLNGKRESFETDTILIGGVRRKDIPQGATSIYVVVSVSNMSGNWVPIYNKNFNNSNAIIDLELSGTMWSPSYSVITDTVPTVALIRVVNNGAFITNFKVNYYSEGRLYDLKIPNFYLGMVRNVILPENAKDISVYVEIDAIGWGYWWKAYEEKFDNALNLTITLSGTYWYPGIDVKKEELENKSNTVELPVAGTPMNTMPTNPSQHCDCKNYSEEFFNQYISFMQIKHKEFINKYY</sequence>
<evidence type="ECO:0000313" key="2">
    <source>
        <dbReference type="Proteomes" id="UP000430345"/>
    </source>
</evidence>
<dbReference type="OrthoDB" id="2084397at2"/>
<accession>A0A6I1MLU4</accession>
<keyword evidence="2" id="KW-1185">Reference proteome</keyword>
<dbReference type="Proteomes" id="UP000430345">
    <property type="component" value="Unassembled WGS sequence"/>
</dbReference>
<protein>
    <submittedName>
        <fullName evidence="1">Uncharacterized protein</fullName>
    </submittedName>
</protein>
<proteinExistence type="predicted"/>
<dbReference type="AlphaFoldDB" id="A0A6I1MLU4"/>
<dbReference type="EMBL" id="WHJC01000038">
    <property type="protein sequence ID" value="MPQ43087.1"/>
    <property type="molecule type" value="Genomic_DNA"/>
</dbReference>
<dbReference type="RefSeq" id="WP_152888286.1">
    <property type="nucleotide sequence ID" value="NZ_WHJC01000038.1"/>
</dbReference>
<comment type="caution">
    <text evidence="1">The sequence shown here is derived from an EMBL/GenBank/DDBJ whole genome shotgun (WGS) entry which is preliminary data.</text>
</comment>
<organism evidence="1 2">
    <name type="scientific">Clostridium tarantellae</name>
    <dbReference type="NCBI Taxonomy" id="39493"/>
    <lineage>
        <taxon>Bacteria</taxon>
        <taxon>Bacillati</taxon>
        <taxon>Bacillota</taxon>
        <taxon>Clostridia</taxon>
        <taxon>Eubacteriales</taxon>
        <taxon>Clostridiaceae</taxon>
        <taxon>Clostridium</taxon>
    </lineage>
</organism>